<dbReference type="EMBL" id="CM001402">
    <property type="protein sequence ID" value="EHO39798.1"/>
    <property type="molecule type" value="Genomic_DNA"/>
</dbReference>
<dbReference type="Gene3D" id="1.20.120.140">
    <property type="entry name" value="Signal recognition particle SRP54, nucleotide-binding domain"/>
    <property type="match status" value="1"/>
</dbReference>
<dbReference type="SMART" id="SM00963">
    <property type="entry name" value="SRP54_N"/>
    <property type="match status" value="1"/>
</dbReference>
<keyword evidence="6 10" id="KW-0472">Membrane</keyword>
<dbReference type="SMART" id="SM00382">
    <property type="entry name" value="AAA"/>
    <property type="match status" value="1"/>
</dbReference>
<protein>
    <recommendedName>
        <fullName evidence="10">Signal recognition particle receptor FtsY</fullName>
        <shortName evidence="10">SRP receptor</shortName>
        <ecNumber evidence="10">3.6.5.4</ecNumber>
    </recommendedName>
</protein>
<evidence type="ECO:0000256" key="6">
    <source>
        <dbReference type="ARBA" id="ARBA00023136"/>
    </source>
</evidence>
<dbReference type="Gene3D" id="3.40.50.300">
    <property type="entry name" value="P-loop containing nucleotide triphosphate hydrolases"/>
    <property type="match status" value="1"/>
</dbReference>
<dbReference type="HOGENOM" id="CLU_009301_3_4_0"/>
<dbReference type="EMBL" id="CP018099">
    <property type="protein sequence ID" value="APF19682.1"/>
    <property type="molecule type" value="Genomic_DNA"/>
</dbReference>
<evidence type="ECO:0000256" key="3">
    <source>
        <dbReference type="ARBA" id="ARBA00022741"/>
    </source>
</evidence>
<dbReference type="FunCoup" id="H1XYI0">
    <property type="interactions" value="535"/>
</dbReference>
<name>H1XYI0_CALAY</name>
<evidence type="ECO:0000256" key="9">
    <source>
        <dbReference type="ARBA" id="ARBA00053570"/>
    </source>
</evidence>
<feature type="binding site" evidence="10">
    <location>
        <begin position="187"/>
        <end position="191"/>
    </location>
    <ligand>
        <name>GTP</name>
        <dbReference type="ChEBI" id="CHEBI:37565"/>
    </ligand>
</feature>
<dbReference type="eggNOG" id="COG0552">
    <property type="taxonomic scope" value="Bacteria"/>
</dbReference>
<dbReference type="Proteomes" id="UP000183868">
    <property type="component" value="Chromosome"/>
</dbReference>
<dbReference type="HAMAP" id="MF_00920">
    <property type="entry name" value="FtsY"/>
    <property type="match status" value="1"/>
</dbReference>
<dbReference type="Proteomes" id="UP000004671">
    <property type="component" value="Chromosome"/>
</dbReference>
<comment type="subcellular location">
    <subcellularLocation>
        <location evidence="10">Cell membrane</location>
        <topology evidence="10">Peripheral membrane protein</topology>
        <orientation evidence="10">Cytoplasmic side</orientation>
    </subcellularLocation>
    <subcellularLocation>
        <location evidence="10">Cytoplasm</location>
    </subcellularLocation>
</comment>
<dbReference type="SUPFAM" id="SSF52540">
    <property type="entry name" value="P-loop containing nucleoside triphosphate hydrolases"/>
    <property type="match status" value="1"/>
</dbReference>
<dbReference type="InterPro" id="IPR003593">
    <property type="entry name" value="AAA+_ATPase"/>
</dbReference>
<dbReference type="GO" id="GO:0006614">
    <property type="term" value="P:SRP-dependent cotranslational protein targeting to membrane"/>
    <property type="evidence" value="ECO:0007669"/>
    <property type="project" value="InterPro"/>
</dbReference>
<evidence type="ECO:0000256" key="7">
    <source>
        <dbReference type="ARBA" id="ARBA00023170"/>
    </source>
</evidence>
<dbReference type="GO" id="GO:0005047">
    <property type="term" value="F:signal recognition particle binding"/>
    <property type="evidence" value="ECO:0007669"/>
    <property type="project" value="TreeGrafter"/>
</dbReference>
<dbReference type="NCBIfam" id="TIGR00064">
    <property type="entry name" value="ftsY"/>
    <property type="match status" value="1"/>
</dbReference>
<feature type="domain" description="SRP54-type proteins GTP-binding" evidence="11">
    <location>
        <begin position="272"/>
        <end position="285"/>
    </location>
</feature>
<feature type="binding site" evidence="10">
    <location>
        <begin position="251"/>
        <end position="254"/>
    </location>
    <ligand>
        <name>GTP</name>
        <dbReference type="ChEBI" id="CHEBI:37565"/>
    </ligand>
</feature>
<dbReference type="STRING" id="880073.Cabys_2934"/>
<dbReference type="InterPro" id="IPR000897">
    <property type="entry name" value="SRP54_GTPase_dom"/>
</dbReference>
<dbReference type="InterPro" id="IPR004390">
    <property type="entry name" value="SR_rcpt_FtsY"/>
</dbReference>
<evidence type="ECO:0000313" key="15">
    <source>
        <dbReference type="Proteomes" id="UP000183868"/>
    </source>
</evidence>
<dbReference type="InterPro" id="IPR036225">
    <property type="entry name" value="SRP/SRP_N"/>
</dbReference>
<dbReference type="InParanoid" id="H1XYI0"/>
<dbReference type="SMART" id="SM00962">
    <property type="entry name" value="SRP54"/>
    <property type="match status" value="1"/>
</dbReference>
<keyword evidence="14" id="KW-1185">Reference proteome</keyword>
<evidence type="ECO:0000256" key="8">
    <source>
        <dbReference type="ARBA" id="ARBA00048027"/>
    </source>
</evidence>
<reference evidence="13 14" key="1">
    <citation type="submission" date="2011-09" db="EMBL/GenBank/DDBJ databases">
        <title>The permanent draft genome of Caldithrix abyssi DSM 13497.</title>
        <authorList>
            <consortium name="US DOE Joint Genome Institute (JGI-PGF)"/>
            <person name="Lucas S."/>
            <person name="Han J."/>
            <person name="Lapidus A."/>
            <person name="Bruce D."/>
            <person name="Goodwin L."/>
            <person name="Pitluck S."/>
            <person name="Peters L."/>
            <person name="Kyrpides N."/>
            <person name="Mavromatis K."/>
            <person name="Ivanova N."/>
            <person name="Mikhailova N."/>
            <person name="Chertkov O."/>
            <person name="Detter J.C."/>
            <person name="Tapia R."/>
            <person name="Han C."/>
            <person name="Land M."/>
            <person name="Hauser L."/>
            <person name="Markowitz V."/>
            <person name="Cheng J.-F."/>
            <person name="Hugenholtz P."/>
            <person name="Woyke T."/>
            <person name="Wu D."/>
            <person name="Spring S."/>
            <person name="Brambilla E."/>
            <person name="Klenk H.-P."/>
            <person name="Eisen J.A."/>
        </authorList>
    </citation>
    <scope>NUCLEOTIDE SEQUENCE [LARGE SCALE GENOMIC DNA]</scope>
    <source>
        <strain evidence="13 14">DSM 13497</strain>
    </source>
</reference>
<dbReference type="AlphaFoldDB" id="H1XYI0"/>
<comment type="similarity">
    <text evidence="10">Belongs to the GTP-binding SRP family. FtsY subfamily.</text>
</comment>
<feature type="binding site" evidence="10">
    <location>
        <begin position="105"/>
        <end position="112"/>
    </location>
    <ligand>
        <name>GTP</name>
        <dbReference type="ChEBI" id="CHEBI:37565"/>
    </ligand>
</feature>
<evidence type="ECO:0000313" key="12">
    <source>
        <dbReference type="EMBL" id="APF19682.1"/>
    </source>
</evidence>
<evidence type="ECO:0000256" key="4">
    <source>
        <dbReference type="ARBA" id="ARBA00022801"/>
    </source>
</evidence>
<keyword evidence="5 10" id="KW-0342">GTP-binding</keyword>
<dbReference type="GO" id="GO:0005886">
    <property type="term" value="C:plasma membrane"/>
    <property type="evidence" value="ECO:0007669"/>
    <property type="project" value="UniProtKB-SubCell"/>
</dbReference>
<dbReference type="RefSeq" id="WP_006926682.1">
    <property type="nucleotide sequence ID" value="NZ_CM001402.1"/>
</dbReference>
<dbReference type="GO" id="GO:0003924">
    <property type="term" value="F:GTPase activity"/>
    <property type="evidence" value="ECO:0007669"/>
    <property type="project" value="UniProtKB-UniRule"/>
</dbReference>
<evidence type="ECO:0000256" key="2">
    <source>
        <dbReference type="ARBA" id="ARBA00022490"/>
    </source>
</evidence>
<evidence type="ECO:0000256" key="1">
    <source>
        <dbReference type="ARBA" id="ARBA00022475"/>
    </source>
</evidence>
<sequence>MLGKIKQGLKKTRENVFSKLNNVFSAHKKIDEDLLEEIEEILITGDVGVDTTMEIIEHLRQQAKRQKAESPEDLQKILKEELSRQLLAPPEESVTHRPYVVLVVGVNGTGKTTSIAKLAHHYKQQGKNVLLAAADTFRAAAIEQLDIWAQRLGCEIIKHQPGADPAAVVFDALTAAKARNVDYVIIDTAGRLHTKVNLMSELSKIYRVIDKQIPGAPHEVILVIDAGNGQNAVNQAREFVKAVKVNSIFLTKLDGTARGGVVLSIKRQLGIPVKYIGLGEKMTDFELFNPQEFLEGLFAKE</sequence>
<dbReference type="GO" id="GO:0005737">
    <property type="term" value="C:cytoplasm"/>
    <property type="evidence" value="ECO:0007669"/>
    <property type="project" value="UniProtKB-SubCell"/>
</dbReference>
<keyword evidence="1 10" id="KW-1003">Cell membrane</keyword>
<dbReference type="InterPro" id="IPR042101">
    <property type="entry name" value="SRP54_N_sf"/>
</dbReference>
<dbReference type="CDD" id="cd17874">
    <property type="entry name" value="FtsY"/>
    <property type="match status" value="1"/>
</dbReference>
<comment type="function">
    <text evidence="9">Involved in targeting and insertion of nascent membrane proteins into the cytoplasmic membrane. Acts as a receptor for the complex formed by the signal recognition particle (SRP) and the ribosome-nascent chain (RNC). Interaction with SRP-RNC leads to the transfer of the RNC complex to the Sec translocase for insertion into the membrane, the hydrolysis of GTP by both Ffh and FtsY, and the dissociation of the SRP-FtsY complex into the individual components.</text>
</comment>
<dbReference type="OrthoDB" id="9804720at2"/>
<dbReference type="PaxDb" id="880073-Calab_0145"/>
<dbReference type="FunFam" id="1.20.120.140:FF:000002">
    <property type="entry name" value="Signal recognition particle receptor FtsY"/>
    <property type="match status" value="1"/>
</dbReference>
<dbReference type="SUPFAM" id="SSF47364">
    <property type="entry name" value="Domain of the SRP/SRP receptor G-proteins"/>
    <property type="match status" value="1"/>
</dbReference>
<dbReference type="PANTHER" id="PTHR43134">
    <property type="entry name" value="SIGNAL RECOGNITION PARTICLE RECEPTOR SUBUNIT ALPHA"/>
    <property type="match status" value="1"/>
</dbReference>
<dbReference type="InterPro" id="IPR013822">
    <property type="entry name" value="Signal_recog_particl_SRP54_hlx"/>
</dbReference>
<gene>
    <name evidence="10 12" type="primary">ftsY</name>
    <name evidence="12" type="ORF">Cabys_2934</name>
    <name evidence="13" type="ORF">Calab_0145</name>
</gene>
<proteinExistence type="inferred from homology"/>
<dbReference type="FunFam" id="3.40.50.300:FF:000053">
    <property type="entry name" value="Signal recognition particle receptor FtsY"/>
    <property type="match status" value="1"/>
</dbReference>
<evidence type="ECO:0000259" key="11">
    <source>
        <dbReference type="PROSITE" id="PS00300"/>
    </source>
</evidence>
<dbReference type="EC" id="3.6.5.4" evidence="10"/>
<evidence type="ECO:0000313" key="14">
    <source>
        <dbReference type="Proteomes" id="UP000004671"/>
    </source>
</evidence>
<dbReference type="InterPro" id="IPR027417">
    <property type="entry name" value="P-loop_NTPase"/>
</dbReference>
<keyword evidence="7 10" id="KW-0675">Receptor</keyword>
<keyword evidence="3 10" id="KW-0547">Nucleotide-binding</keyword>
<keyword evidence="4 10" id="KW-0378">Hydrolase</keyword>
<comment type="subunit">
    <text evidence="10">Part of the signal recognition particle protein translocation system, which is composed of SRP and FtsY.</text>
</comment>
<dbReference type="KEGG" id="caby:Cabys_2934"/>
<accession>H1XYI0</accession>
<evidence type="ECO:0000256" key="10">
    <source>
        <dbReference type="HAMAP-Rule" id="MF_00920"/>
    </source>
</evidence>
<evidence type="ECO:0000313" key="13">
    <source>
        <dbReference type="EMBL" id="EHO39798.1"/>
    </source>
</evidence>
<dbReference type="Pfam" id="PF02881">
    <property type="entry name" value="SRP54_N"/>
    <property type="match status" value="1"/>
</dbReference>
<keyword evidence="2 10" id="KW-0963">Cytoplasm</keyword>
<dbReference type="PROSITE" id="PS00300">
    <property type="entry name" value="SRP54"/>
    <property type="match status" value="1"/>
</dbReference>
<organism evidence="13 14">
    <name type="scientific">Caldithrix abyssi DSM 13497</name>
    <dbReference type="NCBI Taxonomy" id="880073"/>
    <lineage>
        <taxon>Bacteria</taxon>
        <taxon>Pseudomonadati</taxon>
        <taxon>Calditrichota</taxon>
        <taxon>Calditrichia</taxon>
        <taxon>Calditrichales</taxon>
        <taxon>Calditrichaceae</taxon>
        <taxon>Caldithrix</taxon>
    </lineage>
</organism>
<dbReference type="GO" id="GO:0005525">
    <property type="term" value="F:GTP binding"/>
    <property type="evidence" value="ECO:0007669"/>
    <property type="project" value="UniProtKB-UniRule"/>
</dbReference>
<dbReference type="PANTHER" id="PTHR43134:SF1">
    <property type="entry name" value="SIGNAL RECOGNITION PARTICLE RECEPTOR SUBUNIT ALPHA"/>
    <property type="match status" value="1"/>
</dbReference>
<dbReference type="Pfam" id="PF00448">
    <property type="entry name" value="SRP54"/>
    <property type="match status" value="1"/>
</dbReference>
<reference evidence="12 15" key="2">
    <citation type="submission" date="2016-11" db="EMBL/GenBank/DDBJ databases">
        <title>Genomic analysis of Caldithrix abyssi and proposal of a novel bacterial phylum Caldithrichaeota.</title>
        <authorList>
            <person name="Kublanov I."/>
            <person name="Sigalova O."/>
            <person name="Gavrilov S."/>
            <person name="Lebedinsky A."/>
            <person name="Ivanova N."/>
            <person name="Daum C."/>
            <person name="Reddy T."/>
            <person name="Klenk H.P."/>
            <person name="Goker M."/>
            <person name="Reva O."/>
            <person name="Miroshnichenko M."/>
            <person name="Kyprides N."/>
            <person name="Woyke T."/>
            <person name="Gelfand M."/>
        </authorList>
    </citation>
    <scope>NUCLEOTIDE SEQUENCE [LARGE SCALE GENOMIC DNA]</scope>
    <source>
        <strain evidence="12 15">LF13</strain>
    </source>
</reference>
<evidence type="ECO:0000256" key="5">
    <source>
        <dbReference type="ARBA" id="ARBA00023134"/>
    </source>
</evidence>
<comment type="catalytic activity">
    <reaction evidence="8 10">
        <text>GTP + H2O = GDP + phosphate + H(+)</text>
        <dbReference type="Rhea" id="RHEA:19669"/>
        <dbReference type="ChEBI" id="CHEBI:15377"/>
        <dbReference type="ChEBI" id="CHEBI:15378"/>
        <dbReference type="ChEBI" id="CHEBI:37565"/>
        <dbReference type="ChEBI" id="CHEBI:43474"/>
        <dbReference type="ChEBI" id="CHEBI:58189"/>
        <dbReference type="EC" id="3.6.5.4"/>
    </reaction>
</comment>